<keyword evidence="2" id="KW-0732">Signal</keyword>
<dbReference type="RefSeq" id="WP_005968528.1">
    <property type="nucleotide sequence ID" value="NZ_CP024700.1"/>
</dbReference>
<dbReference type="Proteomes" id="UP000228552">
    <property type="component" value="Chromosome"/>
</dbReference>
<dbReference type="EMBL" id="CP024700">
    <property type="protein sequence ID" value="ATV62179.1"/>
    <property type="molecule type" value="Genomic_DNA"/>
</dbReference>
<reference evidence="3 4" key="1">
    <citation type="submission" date="2017-11" db="EMBL/GenBank/DDBJ databases">
        <title>Genome sequencing of Fusobacterium periodonticum KCOM 1263.</title>
        <authorList>
            <person name="Kook J.-K."/>
            <person name="Park S.-N."/>
            <person name="Lim Y.K."/>
        </authorList>
    </citation>
    <scope>NUCLEOTIDE SEQUENCE [LARGE SCALE GENOMIC DNA]</scope>
    <source>
        <strain evidence="3 4">KCOM 1263</strain>
    </source>
</reference>
<dbReference type="AlphaFoldDB" id="A0AAD0AN59"/>
<organism evidence="3 4">
    <name type="scientific">Fusobacterium pseudoperiodonticum</name>
    <dbReference type="NCBI Taxonomy" id="2663009"/>
    <lineage>
        <taxon>Bacteria</taxon>
        <taxon>Fusobacteriati</taxon>
        <taxon>Fusobacteriota</taxon>
        <taxon>Fusobacteriia</taxon>
        <taxon>Fusobacteriales</taxon>
        <taxon>Fusobacteriaceae</taxon>
        <taxon>Fusobacterium</taxon>
    </lineage>
</organism>
<evidence type="ECO:0000313" key="3">
    <source>
        <dbReference type="EMBL" id="ATV62179.1"/>
    </source>
</evidence>
<proteinExistence type="predicted"/>
<gene>
    <name evidence="3" type="ORF">CTM74_10290</name>
</gene>
<evidence type="ECO:0008006" key="5">
    <source>
        <dbReference type="Google" id="ProtNLM"/>
    </source>
</evidence>
<keyword evidence="1" id="KW-1133">Transmembrane helix</keyword>
<evidence type="ECO:0000313" key="4">
    <source>
        <dbReference type="Proteomes" id="UP000228552"/>
    </source>
</evidence>
<feature type="transmembrane region" description="Helical" evidence="1">
    <location>
        <begin position="158"/>
        <end position="175"/>
    </location>
</feature>
<name>A0AAD0AN59_9FUSO</name>
<keyword evidence="4" id="KW-1185">Reference proteome</keyword>
<evidence type="ECO:0000256" key="1">
    <source>
        <dbReference type="SAM" id="Phobius"/>
    </source>
</evidence>
<sequence length="189" mass="21533">MKKIIITFLFLISSVFSFATINDNLNILKDEEKVEINEKVDEIKKEKDLTVFVNTLSMDVGFAVSDPERALILNIKKGDKETYKVELSFSKDIDVDDYQDDINTTLTDAAPLLERKEYGKYILTVLDGASSVLQEVNIETLNQMTMTKEQENGTSTPIMIAAFVIIILFIVYKMYAAYKDKSNQEEDDD</sequence>
<feature type="signal peptide" evidence="2">
    <location>
        <begin position="1"/>
        <end position="19"/>
    </location>
</feature>
<keyword evidence="1" id="KW-0472">Membrane</keyword>
<protein>
    <recommendedName>
        <fullName evidence="5">TPM domain-containing protein</fullName>
    </recommendedName>
</protein>
<accession>A0AAD0AN59</accession>
<evidence type="ECO:0000256" key="2">
    <source>
        <dbReference type="SAM" id="SignalP"/>
    </source>
</evidence>
<feature type="chain" id="PRO_5041990915" description="TPM domain-containing protein" evidence="2">
    <location>
        <begin position="20"/>
        <end position="189"/>
    </location>
</feature>
<keyword evidence="1" id="KW-0812">Transmembrane</keyword>